<accession>A0ABR7A513</accession>
<organism evidence="1 2">
    <name type="scientific">Undibacterium curvum</name>
    <dbReference type="NCBI Taxonomy" id="2762294"/>
    <lineage>
        <taxon>Bacteria</taxon>
        <taxon>Pseudomonadati</taxon>
        <taxon>Pseudomonadota</taxon>
        <taxon>Betaproteobacteria</taxon>
        <taxon>Burkholderiales</taxon>
        <taxon>Oxalobacteraceae</taxon>
        <taxon>Undibacterium</taxon>
    </lineage>
</organism>
<dbReference type="EMBL" id="JACOGD010000004">
    <property type="protein sequence ID" value="MBC3931994.1"/>
    <property type="molecule type" value="Genomic_DNA"/>
</dbReference>
<proteinExistence type="predicted"/>
<protein>
    <submittedName>
        <fullName evidence="1">Uncharacterized protein</fullName>
    </submittedName>
</protein>
<comment type="caution">
    <text evidence="1">The sequence shown here is derived from an EMBL/GenBank/DDBJ whole genome shotgun (WGS) entry which is preliminary data.</text>
</comment>
<gene>
    <name evidence="1" type="ORF">H8K43_09950</name>
</gene>
<dbReference type="RefSeq" id="WP_186903676.1">
    <property type="nucleotide sequence ID" value="NZ_JACOGD010000004.1"/>
</dbReference>
<dbReference type="Proteomes" id="UP000654304">
    <property type="component" value="Unassembled WGS sequence"/>
</dbReference>
<evidence type="ECO:0000313" key="2">
    <source>
        <dbReference type="Proteomes" id="UP000654304"/>
    </source>
</evidence>
<name>A0ABR7A513_9BURK</name>
<keyword evidence="2" id="KW-1185">Reference proteome</keyword>
<reference evidence="1 2" key="1">
    <citation type="submission" date="2020-08" db="EMBL/GenBank/DDBJ databases">
        <title>Novel species isolated from subtropical streams in China.</title>
        <authorList>
            <person name="Lu H."/>
        </authorList>
    </citation>
    <scope>NUCLEOTIDE SEQUENCE [LARGE SCALE GENOMIC DNA]</scope>
    <source>
        <strain evidence="1 2">CY22W</strain>
    </source>
</reference>
<evidence type="ECO:0000313" key="1">
    <source>
        <dbReference type="EMBL" id="MBC3931994.1"/>
    </source>
</evidence>
<sequence>MTDQNDAHHELHQFLNEHLKKSRFVQDLLDTQRLAFSQSLAIIFKHLIAHDPSTAPVILNALSEIEIPTENRSVSGDRSLIARSIREEMKKKPIHNPSEIVAAVFGDSPVARKRANKR</sequence>